<dbReference type="eggNOG" id="KOG0800">
    <property type="taxonomic scope" value="Eukaryota"/>
</dbReference>
<comment type="catalytic activity">
    <reaction evidence="1">
        <text>S-ubiquitinyl-[E2 ubiquitin-conjugating enzyme]-L-cysteine + [acceptor protein]-L-lysine = [E2 ubiquitin-conjugating enzyme]-L-cysteine + N(6)-ubiquitinyl-[acceptor protein]-L-lysine.</text>
        <dbReference type="EC" id="2.3.2.27"/>
    </reaction>
</comment>
<evidence type="ECO:0000313" key="15">
    <source>
        <dbReference type="EMBL" id="ERM98249.1"/>
    </source>
</evidence>
<evidence type="ECO:0000256" key="10">
    <source>
        <dbReference type="ARBA" id="ARBA00022989"/>
    </source>
</evidence>
<keyword evidence="4" id="KW-0808">Transferase</keyword>
<accession>W1NUC1</accession>
<dbReference type="GO" id="GO:0008270">
    <property type="term" value="F:zinc ion binding"/>
    <property type="evidence" value="ECO:0007669"/>
    <property type="project" value="UniProtKB-KW"/>
</dbReference>
<dbReference type="EC" id="2.3.2.27" evidence="3"/>
<dbReference type="HOGENOM" id="CLU_1909494_0_0_1"/>
<evidence type="ECO:0000256" key="2">
    <source>
        <dbReference type="ARBA" id="ARBA00004141"/>
    </source>
</evidence>
<reference evidence="16" key="1">
    <citation type="journal article" date="2013" name="Science">
        <title>The Amborella genome and the evolution of flowering plants.</title>
        <authorList>
            <consortium name="Amborella Genome Project"/>
        </authorList>
    </citation>
    <scope>NUCLEOTIDE SEQUENCE [LARGE SCALE GENOMIC DNA]</scope>
</reference>
<evidence type="ECO:0000256" key="4">
    <source>
        <dbReference type="ARBA" id="ARBA00022679"/>
    </source>
</evidence>
<protein>
    <recommendedName>
        <fullName evidence="3">RING-type E3 ubiquitin transferase</fullName>
        <ecNumber evidence="3">2.3.2.27</ecNumber>
    </recommendedName>
</protein>
<dbReference type="PROSITE" id="PS50089">
    <property type="entry name" value="ZF_RING_2"/>
    <property type="match status" value="1"/>
</dbReference>
<keyword evidence="9" id="KW-0862">Zinc</keyword>
<keyword evidence="8" id="KW-0833">Ubl conjugation pathway</keyword>
<evidence type="ECO:0000256" key="5">
    <source>
        <dbReference type="ARBA" id="ARBA00022692"/>
    </source>
</evidence>
<dbReference type="OMA" id="LECCICI"/>
<comment type="subcellular location">
    <subcellularLocation>
        <location evidence="2">Membrane</location>
        <topology evidence="2">Multi-pass membrane protein</topology>
    </subcellularLocation>
</comment>
<dbReference type="InterPro" id="IPR001841">
    <property type="entry name" value="Znf_RING"/>
</dbReference>
<evidence type="ECO:0000256" key="11">
    <source>
        <dbReference type="ARBA" id="ARBA00023136"/>
    </source>
</evidence>
<evidence type="ECO:0000313" key="16">
    <source>
        <dbReference type="Proteomes" id="UP000017836"/>
    </source>
</evidence>
<feature type="transmembrane region" description="Helical" evidence="13">
    <location>
        <begin position="12"/>
        <end position="37"/>
    </location>
</feature>
<feature type="domain" description="RING-type" evidence="14">
    <location>
        <begin position="82"/>
        <end position="123"/>
    </location>
</feature>
<dbReference type="GO" id="GO:0016020">
    <property type="term" value="C:membrane"/>
    <property type="evidence" value="ECO:0007669"/>
    <property type="project" value="UniProtKB-SubCell"/>
</dbReference>
<keyword evidence="5 13" id="KW-0812">Transmembrane</keyword>
<evidence type="ECO:0000256" key="8">
    <source>
        <dbReference type="ARBA" id="ARBA00022786"/>
    </source>
</evidence>
<dbReference type="InterPro" id="IPR013083">
    <property type="entry name" value="Znf_RING/FYVE/PHD"/>
</dbReference>
<dbReference type="EMBL" id="KI395483">
    <property type="protein sequence ID" value="ERM98249.1"/>
    <property type="molecule type" value="Genomic_DNA"/>
</dbReference>
<dbReference type="SMART" id="SM00184">
    <property type="entry name" value="RING"/>
    <property type="match status" value="1"/>
</dbReference>
<keyword evidence="7 12" id="KW-0863">Zinc-finger</keyword>
<evidence type="ECO:0000256" key="13">
    <source>
        <dbReference type="SAM" id="Phobius"/>
    </source>
</evidence>
<evidence type="ECO:0000256" key="7">
    <source>
        <dbReference type="ARBA" id="ARBA00022771"/>
    </source>
</evidence>
<dbReference type="Gramene" id="ERM98249">
    <property type="protein sequence ID" value="ERM98249"/>
    <property type="gene ID" value="AMTR_s00095p00171280"/>
</dbReference>
<evidence type="ECO:0000259" key="14">
    <source>
        <dbReference type="PROSITE" id="PS50089"/>
    </source>
</evidence>
<dbReference type="PANTHER" id="PTHR45977:SF11">
    <property type="entry name" value="E3 UBIQUITIN PROTEIN LIGASE RIE1"/>
    <property type="match status" value="1"/>
</dbReference>
<proteinExistence type="predicted"/>
<gene>
    <name evidence="15" type="ORF">AMTR_s00095p00171280</name>
</gene>
<sequence length="133" mass="14542">MVGIIDVNQWMAVMFLAFDVFFAILCAALACLIGIALCCCLPCIIGFLYAVAGQAGASDADISLLPTFTFNRRSLSPQDSQCCICLSSYEEGAELHSLPCHHCFHSGCIRRWLRINATCPLCKFNILKGDENV</sequence>
<evidence type="ECO:0000256" key="1">
    <source>
        <dbReference type="ARBA" id="ARBA00000900"/>
    </source>
</evidence>
<organism evidence="15 16">
    <name type="scientific">Amborella trichopoda</name>
    <dbReference type="NCBI Taxonomy" id="13333"/>
    <lineage>
        <taxon>Eukaryota</taxon>
        <taxon>Viridiplantae</taxon>
        <taxon>Streptophyta</taxon>
        <taxon>Embryophyta</taxon>
        <taxon>Tracheophyta</taxon>
        <taxon>Spermatophyta</taxon>
        <taxon>Magnoliopsida</taxon>
        <taxon>Amborellales</taxon>
        <taxon>Amborellaceae</taxon>
        <taxon>Amborella</taxon>
    </lineage>
</organism>
<keyword evidence="11 13" id="KW-0472">Membrane</keyword>
<dbReference type="GO" id="GO:0061630">
    <property type="term" value="F:ubiquitin protein ligase activity"/>
    <property type="evidence" value="ECO:0007669"/>
    <property type="project" value="UniProtKB-EC"/>
</dbReference>
<evidence type="ECO:0000256" key="6">
    <source>
        <dbReference type="ARBA" id="ARBA00022723"/>
    </source>
</evidence>
<keyword evidence="10 13" id="KW-1133">Transmembrane helix</keyword>
<dbReference type="Proteomes" id="UP000017836">
    <property type="component" value="Unassembled WGS sequence"/>
</dbReference>
<evidence type="ECO:0000256" key="3">
    <source>
        <dbReference type="ARBA" id="ARBA00012483"/>
    </source>
</evidence>
<evidence type="ECO:0000256" key="12">
    <source>
        <dbReference type="PROSITE-ProRule" id="PRU00175"/>
    </source>
</evidence>
<keyword evidence="6" id="KW-0479">Metal-binding</keyword>
<dbReference type="AlphaFoldDB" id="W1NUC1"/>
<dbReference type="Gene3D" id="3.30.40.10">
    <property type="entry name" value="Zinc/RING finger domain, C3HC4 (zinc finger)"/>
    <property type="match status" value="1"/>
</dbReference>
<dbReference type="Pfam" id="PF13639">
    <property type="entry name" value="zf-RING_2"/>
    <property type="match status" value="1"/>
</dbReference>
<dbReference type="PANTHER" id="PTHR45977">
    <property type="entry name" value="TARGET OF ERK KINASE MPK-1"/>
    <property type="match status" value="1"/>
</dbReference>
<evidence type="ECO:0000256" key="9">
    <source>
        <dbReference type="ARBA" id="ARBA00022833"/>
    </source>
</evidence>
<name>W1NUC1_AMBTC</name>
<keyword evidence="16" id="KW-1185">Reference proteome</keyword>
<dbReference type="SUPFAM" id="SSF57850">
    <property type="entry name" value="RING/U-box"/>
    <property type="match status" value="1"/>
</dbReference>